<reference evidence="2 3" key="1">
    <citation type="journal article" date="2016" name="Nat. Microbiol.">
        <title>Genomic inference of the metabolism of cosmopolitan subsurface Archaea, Hadesarchaea.</title>
        <authorList>
            <person name="Baker B.J."/>
            <person name="Saw J.H."/>
            <person name="Lind A.E."/>
            <person name="Lazar C.S."/>
            <person name="Hinrichs K.-U."/>
            <person name="Teske A.P."/>
            <person name="Ettema T.J."/>
        </authorList>
    </citation>
    <scope>NUCLEOTIDE SEQUENCE [LARGE SCALE GENOMIC DNA]</scope>
</reference>
<dbReference type="Proteomes" id="UP000074294">
    <property type="component" value="Unassembled WGS sequence"/>
</dbReference>
<feature type="domain" description="Cyclophilin TM1367-like" evidence="1">
    <location>
        <begin position="4"/>
        <end position="115"/>
    </location>
</feature>
<evidence type="ECO:0000313" key="2">
    <source>
        <dbReference type="EMBL" id="KUO40723.1"/>
    </source>
</evidence>
<dbReference type="Gene3D" id="2.40.100.20">
    <property type="match status" value="1"/>
</dbReference>
<dbReference type="SUPFAM" id="SSF50891">
    <property type="entry name" value="Cyclophilin-like"/>
    <property type="match status" value="1"/>
</dbReference>
<proteinExistence type="predicted"/>
<sequence length="118" mass="13487">MARKILLKFPDFEAEVELLEKDHPELCEAIRSALPLEAAIDVWKEEIYFEIPVQMKPRKPTTRTTAGDVSYWPDGPALCVFFGRSQPVGPVETFGVIRRGLENFRRLKAGDRVRVIES</sequence>
<name>A0A147JW61_HADYE</name>
<organism evidence="2 3">
    <name type="scientific">Hadarchaeum yellowstonense</name>
    <dbReference type="NCBI Taxonomy" id="1776334"/>
    <lineage>
        <taxon>Archaea</taxon>
        <taxon>Methanobacteriati</taxon>
        <taxon>Candidatus Hadarchaeota</taxon>
        <taxon>Candidatus Hadarchaeia</taxon>
        <taxon>Candidatus Hadarchaeales</taxon>
        <taxon>Candidatus Hadarchaeaceae</taxon>
        <taxon>Candidatus Hadarchaeum</taxon>
    </lineage>
</organism>
<dbReference type="AlphaFoldDB" id="A0A147JW61"/>
<evidence type="ECO:0000313" key="3">
    <source>
        <dbReference type="Proteomes" id="UP000074294"/>
    </source>
</evidence>
<protein>
    <recommendedName>
        <fullName evidence="1">Cyclophilin TM1367-like domain-containing protein</fullName>
    </recommendedName>
</protein>
<accession>A0A147JW61</accession>
<dbReference type="InterPro" id="IPR025658">
    <property type="entry name" value="Cyclophilin_TM1367"/>
</dbReference>
<evidence type="ECO:0000259" key="1">
    <source>
        <dbReference type="Pfam" id="PF04126"/>
    </source>
</evidence>
<gene>
    <name evidence="2" type="ORF">APZ16_00990</name>
</gene>
<dbReference type="InterPro" id="IPR029000">
    <property type="entry name" value="Cyclophilin-like_dom_sf"/>
</dbReference>
<dbReference type="EMBL" id="LQMQ01000036">
    <property type="protein sequence ID" value="KUO40723.1"/>
    <property type="molecule type" value="Genomic_DNA"/>
</dbReference>
<dbReference type="Pfam" id="PF04126">
    <property type="entry name" value="Cyclophil_like"/>
    <property type="match status" value="1"/>
</dbReference>
<comment type="caution">
    <text evidence="2">The sequence shown here is derived from an EMBL/GenBank/DDBJ whole genome shotgun (WGS) entry which is preliminary data.</text>
</comment>